<evidence type="ECO:0000313" key="1">
    <source>
        <dbReference type="EMBL" id="GJE07875.1"/>
    </source>
</evidence>
<reference evidence="1" key="1">
    <citation type="journal article" date="2021" name="Front. Microbiol.">
        <title>Comprehensive Comparative Genomics and Phenotyping of Methylobacterium Species.</title>
        <authorList>
            <person name="Alessa O."/>
            <person name="Ogura Y."/>
            <person name="Fujitani Y."/>
            <person name="Takami H."/>
            <person name="Hayashi T."/>
            <person name="Sahin N."/>
            <person name="Tani A."/>
        </authorList>
    </citation>
    <scope>NUCLEOTIDE SEQUENCE</scope>
    <source>
        <strain evidence="1">LMG 23639</strain>
    </source>
</reference>
<comment type="caution">
    <text evidence="1">The sequence shown here is derived from an EMBL/GenBank/DDBJ whole genome shotgun (WGS) entry which is preliminary data.</text>
</comment>
<keyword evidence="2" id="KW-1185">Reference proteome</keyword>
<dbReference type="Proteomes" id="UP001055102">
    <property type="component" value="Unassembled WGS sequence"/>
</dbReference>
<organism evidence="1 2">
    <name type="scientific">Methylobacterium jeotgali</name>
    <dbReference type="NCBI Taxonomy" id="381630"/>
    <lineage>
        <taxon>Bacteria</taxon>
        <taxon>Pseudomonadati</taxon>
        <taxon>Pseudomonadota</taxon>
        <taxon>Alphaproteobacteria</taxon>
        <taxon>Hyphomicrobiales</taxon>
        <taxon>Methylobacteriaceae</taxon>
        <taxon>Methylobacterium</taxon>
    </lineage>
</organism>
<accession>A0ABQ4SXD0</accession>
<protein>
    <submittedName>
        <fullName evidence="1">Uncharacterized protein</fullName>
    </submittedName>
</protein>
<evidence type="ECO:0000313" key="2">
    <source>
        <dbReference type="Proteomes" id="UP001055102"/>
    </source>
</evidence>
<proteinExistence type="predicted"/>
<sequence length="82" mass="8725">MAEGTAPNHGGAPVLRHRTDARLHRAESYPALGDQLDACMKVFRVLQEHGLQLPADAVAVVEACEAVKARFPKPPAEPASAD</sequence>
<dbReference type="EMBL" id="BPQR01000056">
    <property type="protein sequence ID" value="GJE07875.1"/>
    <property type="molecule type" value="Genomic_DNA"/>
</dbReference>
<dbReference type="RefSeq" id="WP_238277262.1">
    <property type="nucleotide sequence ID" value="NZ_BPQR01000056.1"/>
</dbReference>
<reference evidence="1" key="2">
    <citation type="submission" date="2021-08" db="EMBL/GenBank/DDBJ databases">
        <authorList>
            <person name="Tani A."/>
            <person name="Ola A."/>
            <person name="Ogura Y."/>
            <person name="Katsura K."/>
            <person name="Hayashi T."/>
        </authorList>
    </citation>
    <scope>NUCLEOTIDE SEQUENCE</scope>
    <source>
        <strain evidence="1">LMG 23639</strain>
    </source>
</reference>
<name>A0ABQ4SXD0_9HYPH</name>
<gene>
    <name evidence="1" type="ORF">AOPFMNJM_3207</name>
</gene>